<dbReference type="PROSITE" id="PS50103">
    <property type="entry name" value="ZF_C3H1"/>
    <property type="match status" value="2"/>
</dbReference>
<dbReference type="InterPro" id="IPR000719">
    <property type="entry name" value="Prot_kinase_dom"/>
</dbReference>
<evidence type="ECO:0000256" key="5">
    <source>
        <dbReference type="SAM" id="MobiDB-lite"/>
    </source>
</evidence>
<evidence type="ECO:0000256" key="3">
    <source>
        <dbReference type="ARBA" id="ARBA00022833"/>
    </source>
</evidence>
<dbReference type="InterPro" id="IPR045234">
    <property type="entry name" value="Unkempt-like"/>
</dbReference>
<feature type="region of interest" description="Disordered" evidence="5">
    <location>
        <begin position="123"/>
        <end position="149"/>
    </location>
</feature>
<dbReference type="SUPFAM" id="SSF56112">
    <property type="entry name" value="Protein kinase-like (PK-like)"/>
    <property type="match status" value="1"/>
</dbReference>
<feature type="region of interest" description="Disordered" evidence="5">
    <location>
        <begin position="806"/>
        <end position="850"/>
    </location>
</feature>
<feature type="zinc finger region" description="C3H1-type" evidence="4">
    <location>
        <begin position="52"/>
        <end position="85"/>
    </location>
</feature>
<feature type="compositionally biased region" description="Pro residues" evidence="5">
    <location>
        <begin position="811"/>
        <end position="820"/>
    </location>
</feature>
<feature type="domain" description="Protein kinase" evidence="6">
    <location>
        <begin position="183"/>
        <end position="523"/>
    </location>
</feature>
<name>A0ABN9PVK6_9DINO</name>
<evidence type="ECO:0000313" key="8">
    <source>
        <dbReference type="EMBL" id="CAK0796094.1"/>
    </source>
</evidence>
<dbReference type="PROSITE" id="PS50011">
    <property type="entry name" value="PROTEIN_KINASE_DOM"/>
    <property type="match status" value="1"/>
</dbReference>
<feature type="compositionally biased region" description="Low complexity" evidence="5">
    <location>
        <begin position="711"/>
        <end position="735"/>
    </location>
</feature>
<dbReference type="SUPFAM" id="SSF90229">
    <property type="entry name" value="CCCH zinc finger"/>
    <property type="match status" value="1"/>
</dbReference>
<keyword evidence="2 4" id="KW-0863">Zinc-finger</keyword>
<sequence length="933" mass="95252">MAQPSVLSDKGLARFRTKTCERLLADGTCIYRSRCQYSHSAAPPRRNPTRHAYAPQLCPHAAAWAEGRGGGCARGELCPWAHSEDEVNYHPEVYKTRLCQGGSSCEDFYCPFAHSAAELRKQEPAGAAAEPRPSAAASGDAGAGQASCSTASSTPTLLAASAAGDGWWELDERLSVASEARGPAPAASRGPGSLGDRGEALAGGRIVPGLLRAKAKGEGAAPAPCRVKVVPAGRAERAQSSQVVKELKWWMSLDAGKDSQVSSRAAGAQGPARRALALRRTVATACLVLPEAASPTLGESVDGGLLGGARGPHRAESIAELCARGASGSAAPACAVLQAGAWARQLAEEVARFHAVGCAHLCISPGTVLALEDGTVRLGDFLGKIRVLGLLRPAGGSGDAGVGEDLGWAAWLPAEAQRRAARQADGSLGAVVAAADGPGGADLLRVDLWQLGVVVFFLLTGEHPFGDRKEPRAICENIQRGDAVNLGILAGPLPLFADLVARLIADAPERRWSAEQALGHPALWSWDEASHALARAPRLLPAALRGGAASGLPALAPLLAGCGAARGAAASEGAADLVAALGLQPAHAPQQEPPAVAAGAAQGHGAGGAVPMAAAAAARCEGPVCDEHQQSIVSGSLLRCVWPDGVRYRRGRCRNDRLDRTAYFNVEIFVKERVRDWVRAKHGWLPLFGVGEAEGLPLFELVPAPAASAPRQRAGAAGAPPAPRGSPGLAQQAPPGLGGGVVVPRVPAPWAGGAALAPPPGLGGGVRGAGAPAATAMEGRSAGATARVTTTKEAAFEALLSWAKADSGSWAPPPEPPKQPVAPSGSGLNPHAQSWFPPPQREAAAGSREPVKVQMGGLEPRAPTPALSRDAPAYVGTGSTSHLCSTGPGVDFGAYEESFDSLFQTQPLHALLGTTGCAAPPADHGLTPMFAYA</sequence>
<evidence type="ECO:0000259" key="6">
    <source>
        <dbReference type="PROSITE" id="PS50011"/>
    </source>
</evidence>
<feature type="region of interest" description="Disordered" evidence="5">
    <location>
        <begin position="711"/>
        <end position="741"/>
    </location>
</feature>
<evidence type="ECO:0008006" key="10">
    <source>
        <dbReference type="Google" id="ProtNLM"/>
    </source>
</evidence>
<evidence type="ECO:0000256" key="4">
    <source>
        <dbReference type="PROSITE-ProRule" id="PRU00723"/>
    </source>
</evidence>
<evidence type="ECO:0000259" key="7">
    <source>
        <dbReference type="PROSITE" id="PS50103"/>
    </source>
</evidence>
<feature type="region of interest" description="Disordered" evidence="5">
    <location>
        <begin position="179"/>
        <end position="199"/>
    </location>
</feature>
<dbReference type="Gene3D" id="1.10.510.10">
    <property type="entry name" value="Transferase(Phosphotransferase) domain 1"/>
    <property type="match status" value="1"/>
</dbReference>
<organism evidence="8 9">
    <name type="scientific">Prorocentrum cordatum</name>
    <dbReference type="NCBI Taxonomy" id="2364126"/>
    <lineage>
        <taxon>Eukaryota</taxon>
        <taxon>Sar</taxon>
        <taxon>Alveolata</taxon>
        <taxon>Dinophyceae</taxon>
        <taxon>Prorocentrales</taxon>
        <taxon>Prorocentraceae</taxon>
        <taxon>Prorocentrum</taxon>
    </lineage>
</organism>
<feature type="compositionally biased region" description="Low complexity" evidence="5">
    <location>
        <begin position="124"/>
        <end position="149"/>
    </location>
</feature>
<dbReference type="InterPro" id="IPR011009">
    <property type="entry name" value="Kinase-like_dom_sf"/>
</dbReference>
<keyword evidence="9" id="KW-1185">Reference proteome</keyword>
<feature type="domain" description="C3H1-type" evidence="7">
    <location>
        <begin position="52"/>
        <end position="85"/>
    </location>
</feature>
<proteinExistence type="predicted"/>
<dbReference type="EMBL" id="CAUYUJ010001470">
    <property type="protein sequence ID" value="CAK0796094.1"/>
    <property type="molecule type" value="Genomic_DNA"/>
</dbReference>
<evidence type="ECO:0000256" key="1">
    <source>
        <dbReference type="ARBA" id="ARBA00022723"/>
    </source>
</evidence>
<dbReference type="InterPro" id="IPR000571">
    <property type="entry name" value="Znf_CCCH"/>
</dbReference>
<protein>
    <recommendedName>
        <fullName evidence="10">Non-specific serine/threonine protein kinase</fullName>
    </recommendedName>
</protein>
<evidence type="ECO:0000313" key="9">
    <source>
        <dbReference type="Proteomes" id="UP001189429"/>
    </source>
</evidence>
<reference evidence="8" key="1">
    <citation type="submission" date="2023-10" db="EMBL/GenBank/DDBJ databases">
        <authorList>
            <person name="Chen Y."/>
            <person name="Shah S."/>
            <person name="Dougan E. K."/>
            <person name="Thang M."/>
            <person name="Chan C."/>
        </authorList>
    </citation>
    <scope>NUCLEOTIDE SEQUENCE [LARGE SCALE GENOMIC DNA]</scope>
</reference>
<dbReference type="PANTHER" id="PTHR14493:SF50">
    <property type="entry name" value="RING FINGER PROTEIN UNKEMPT"/>
    <property type="match status" value="1"/>
</dbReference>
<accession>A0ABN9PVK6</accession>
<dbReference type="PANTHER" id="PTHR14493">
    <property type="entry name" value="UNKEMPT FAMILY MEMBER"/>
    <property type="match status" value="1"/>
</dbReference>
<dbReference type="InterPro" id="IPR036855">
    <property type="entry name" value="Znf_CCCH_sf"/>
</dbReference>
<keyword evidence="1 4" id="KW-0479">Metal-binding</keyword>
<feature type="zinc finger region" description="C3H1-type" evidence="4">
    <location>
        <begin position="14"/>
        <end position="42"/>
    </location>
</feature>
<gene>
    <name evidence="8" type="ORF">PCOR1329_LOCUS5565</name>
</gene>
<feature type="compositionally biased region" description="Low complexity" evidence="5">
    <location>
        <begin position="179"/>
        <end position="191"/>
    </location>
</feature>
<dbReference type="Proteomes" id="UP001189429">
    <property type="component" value="Unassembled WGS sequence"/>
</dbReference>
<comment type="caution">
    <text evidence="8">The sequence shown here is derived from an EMBL/GenBank/DDBJ whole genome shotgun (WGS) entry which is preliminary data.</text>
</comment>
<evidence type="ECO:0000256" key="2">
    <source>
        <dbReference type="ARBA" id="ARBA00022771"/>
    </source>
</evidence>
<feature type="domain" description="C3H1-type" evidence="7">
    <location>
        <begin position="14"/>
        <end position="42"/>
    </location>
</feature>
<keyword evidence="3 4" id="KW-0862">Zinc</keyword>